<keyword evidence="1" id="KW-0472">Membrane</keyword>
<accession>A0A2P2P9K4</accession>
<reference evidence="2" key="1">
    <citation type="submission" date="2018-02" db="EMBL/GenBank/DDBJ databases">
        <title>Rhizophora mucronata_Transcriptome.</title>
        <authorList>
            <person name="Meera S.P."/>
            <person name="Sreeshan A."/>
            <person name="Augustine A."/>
        </authorList>
    </citation>
    <scope>NUCLEOTIDE SEQUENCE</scope>
    <source>
        <tissue evidence="2">Leaf</tissue>
    </source>
</reference>
<protein>
    <submittedName>
        <fullName evidence="2">Uncharacterized protein</fullName>
    </submittedName>
</protein>
<organism evidence="2">
    <name type="scientific">Rhizophora mucronata</name>
    <name type="common">Asiatic mangrove</name>
    <dbReference type="NCBI Taxonomy" id="61149"/>
    <lineage>
        <taxon>Eukaryota</taxon>
        <taxon>Viridiplantae</taxon>
        <taxon>Streptophyta</taxon>
        <taxon>Embryophyta</taxon>
        <taxon>Tracheophyta</taxon>
        <taxon>Spermatophyta</taxon>
        <taxon>Magnoliopsida</taxon>
        <taxon>eudicotyledons</taxon>
        <taxon>Gunneridae</taxon>
        <taxon>Pentapetalae</taxon>
        <taxon>rosids</taxon>
        <taxon>fabids</taxon>
        <taxon>Malpighiales</taxon>
        <taxon>Rhizophoraceae</taxon>
        <taxon>Rhizophora</taxon>
    </lineage>
</organism>
<feature type="transmembrane region" description="Helical" evidence="1">
    <location>
        <begin position="61"/>
        <end position="76"/>
    </location>
</feature>
<sequence length="77" mass="8872">MHPLPTCGHHLMVNMERISSYKDACSSIFVHVRPPNFQIICDFIGALLQIRLPFSHMPRKPLVFVHMIFIIFVVLIG</sequence>
<keyword evidence="1" id="KW-0812">Transmembrane</keyword>
<keyword evidence="1" id="KW-1133">Transmembrane helix</keyword>
<evidence type="ECO:0000256" key="1">
    <source>
        <dbReference type="SAM" id="Phobius"/>
    </source>
</evidence>
<proteinExistence type="predicted"/>
<evidence type="ECO:0000313" key="2">
    <source>
        <dbReference type="EMBL" id="MBX51448.1"/>
    </source>
</evidence>
<name>A0A2P2P9K4_RHIMU</name>
<dbReference type="AlphaFoldDB" id="A0A2P2P9K4"/>
<dbReference type="EMBL" id="GGEC01070964">
    <property type="protein sequence ID" value="MBX51448.1"/>
    <property type="molecule type" value="Transcribed_RNA"/>
</dbReference>